<dbReference type="Gene3D" id="2.40.10.10">
    <property type="entry name" value="Trypsin-like serine proteases"/>
    <property type="match status" value="2"/>
</dbReference>
<gene>
    <name evidence="6" type="ORF">EZJ58_0548</name>
</gene>
<dbReference type="InterPro" id="IPR001254">
    <property type="entry name" value="Trypsin_dom"/>
</dbReference>
<keyword evidence="7" id="KW-1185">Reference proteome</keyword>
<dbReference type="InterPro" id="IPR033116">
    <property type="entry name" value="TRYPSIN_SER"/>
</dbReference>
<feature type="domain" description="Peptidase S1" evidence="5">
    <location>
        <begin position="41"/>
        <end position="246"/>
    </location>
</feature>
<dbReference type="PRINTS" id="PR00722">
    <property type="entry name" value="CHYMOTRYPSIN"/>
</dbReference>
<dbReference type="InterPro" id="IPR018114">
    <property type="entry name" value="TRYPSIN_HIS"/>
</dbReference>
<reference evidence="6 7" key="1">
    <citation type="submission" date="2019-02" db="EMBL/GenBank/DDBJ databases">
        <title>Investigation of anaerobic lignin degradation for improved lignocellulosic biofuels.</title>
        <authorList>
            <person name="Deangelis K."/>
        </authorList>
    </citation>
    <scope>NUCLEOTIDE SEQUENCE [LARGE SCALE GENOMIC DNA]</scope>
    <source>
        <strain evidence="6 7">159R</strain>
    </source>
</reference>
<dbReference type="EMBL" id="SJOI01000001">
    <property type="protein sequence ID" value="TCL02527.1"/>
    <property type="molecule type" value="Genomic_DNA"/>
</dbReference>
<dbReference type="InterPro" id="IPR050966">
    <property type="entry name" value="Glutamyl_endopeptidase"/>
</dbReference>
<dbReference type="AlphaFoldDB" id="A0A4R1N7I4"/>
<dbReference type="SMART" id="SM00020">
    <property type="entry name" value="Tryp_SPc"/>
    <property type="match status" value="1"/>
</dbReference>
<evidence type="ECO:0000313" key="6">
    <source>
        <dbReference type="EMBL" id="TCL02527.1"/>
    </source>
</evidence>
<keyword evidence="2" id="KW-1015">Disulfide bond</keyword>
<feature type="chain" id="PRO_5020860902" evidence="4">
    <location>
        <begin position="23"/>
        <end position="287"/>
    </location>
</feature>
<evidence type="ECO:0000259" key="5">
    <source>
        <dbReference type="SMART" id="SM00020"/>
    </source>
</evidence>
<dbReference type="InterPro" id="IPR043504">
    <property type="entry name" value="Peptidase_S1_PA_chymotrypsin"/>
</dbReference>
<dbReference type="OrthoDB" id="267336at2"/>
<sequence>MRTFPLLLLCLLSVSIHNAASASLTKEQKVLFFGHDSRQPITKPDTRPWQAIGQIETASGNLCTATLISPHLALTAGHCVLAPPGSIDKAIMIRFVAVHQAWRYHSNAIETLVDKNLGKRLKPSGDGWVVPPDAAPYDFALIRLDKPFRKIIPLPLWQGDRAQLTAQLKQADRLVTQAGYPEDHLDTLYVHQDCQITGWAQMAVLSHRCNTLPGDSGSPLMLNTLAGWQLIAIQSSAPLAKDRYRADNRALAVTGIRSELLALAGDTDGAANAPADSQPKLQKTAAK</sequence>
<evidence type="ECO:0000256" key="1">
    <source>
        <dbReference type="ARBA" id="ARBA00022729"/>
    </source>
</evidence>
<dbReference type="InterPro" id="IPR009003">
    <property type="entry name" value="Peptidase_S1_PA"/>
</dbReference>
<feature type="signal peptide" evidence="4">
    <location>
        <begin position="1"/>
        <end position="22"/>
    </location>
</feature>
<evidence type="ECO:0000313" key="7">
    <source>
        <dbReference type="Proteomes" id="UP000294555"/>
    </source>
</evidence>
<dbReference type="GO" id="GO:0004252">
    <property type="term" value="F:serine-type endopeptidase activity"/>
    <property type="evidence" value="ECO:0007669"/>
    <property type="project" value="InterPro"/>
</dbReference>
<dbReference type="Pfam" id="PF00089">
    <property type="entry name" value="Trypsin"/>
    <property type="match status" value="1"/>
</dbReference>
<protein>
    <submittedName>
        <fullName evidence="6">Protease YdgD</fullName>
    </submittedName>
</protein>
<dbReference type="PROSITE" id="PS00134">
    <property type="entry name" value="TRYPSIN_HIS"/>
    <property type="match status" value="1"/>
</dbReference>
<dbReference type="PROSITE" id="PS00135">
    <property type="entry name" value="TRYPSIN_SER"/>
    <property type="match status" value="1"/>
</dbReference>
<dbReference type="SUPFAM" id="SSF50494">
    <property type="entry name" value="Trypsin-like serine proteases"/>
    <property type="match status" value="1"/>
</dbReference>
<keyword evidence="6" id="KW-0378">Hydrolase</keyword>
<dbReference type="Proteomes" id="UP000294555">
    <property type="component" value="Unassembled WGS sequence"/>
</dbReference>
<keyword evidence="6" id="KW-0645">Protease</keyword>
<name>A0A4R1N7I4_9GAMM</name>
<accession>A0A4R1N7I4</accession>
<dbReference type="RefSeq" id="WP_132921470.1">
    <property type="nucleotide sequence ID" value="NZ_SJOI01000001.1"/>
</dbReference>
<comment type="caution">
    <text evidence="6">The sequence shown here is derived from an EMBL/GenBank/DDBJ whole genome shotgun (WGS) entry which is preliminary data.</text>
</comment>
<feature type="region of interest" description="Disordered" evidence="3">
    <location>
        <begin position="267"/>
        <end position="287"/>
    </location>
</feature>
<dbReference type="GO" id="GO:0006508">
    <property type="term" value="P:proteolysis"/>
    <property type="evidence" value="ECO:0007669"/>
    <property type="project" value="UniProtKB-KW"/>
</dbReference>
<dbReference type="PANTHER" id="PTHR15462:SF8">
    <property type="entry name" value="SERINE PROTEASE"/>
    <property type="match status" value="1"/>
</dbReference>
<proteinExistence type="predicted"/>
<dbReference type="InterPro" id="IPR001314">
    <property type="entry name" value="Peptidase_S1A"/>
</dbReference>
<evidence type="ECO:0000256" key="4">
    <source>
        <dbReference type="SAM" id="SignalP"/>
    </source>
</evidence>
<evidence type="ECO:0000256" key="2">
    <source>
        <dbReference type="ARBA" id="ARBA00023157"/>
    </source>
</evidence>
<evidence type="ECO:0000256" key="3">
    <source>
        <dbReference type="SAM" id="MobiDB-lite"/>
    </source>
</evidence>
<organism evidence="6 7">
    <name type="scientific">Sodalis ligni</name>
    <dbReference type="NCBI Taxonomy" id="2697027"/>
    <lineage>
        <taxon>Bacteria</taxon>
        <taxon>Pseudomonadati</taxon>
        <taxon>Pseudomonadota</taxon>
        <taxon>Gammaproteobacteria</taxon>
        <taxon>Enterobacterales</taxon>
        <taxon>Bruguierivoracaceae</taxon>
        <taxon>Sodalis</taxon>
    </lineage>
</organism>
<keyword evidence="1 4" id="KW-0732">Signal</keyword>
<dbReference type="PANTHER" id="PTHR15462">
    <property type="entry name" value="SERINE PROTEASE"/>
    <property type="match status" value="1"/>
</dbReference>